<feature type="signal peptide" evidence="1">
    <location>
        <begin position="1"/>
        <end position="24"/>
    </location>
</feature>
<evidence type="ECO:0000313" key="3">
    <source>
        <dbReference type="Proteomes" id="UP000198598"/>
    </source>
</evidence>
<keyword evidence="1" id="KW-0732">Signal</keyword>
<dbReference type="AlphaFoldDB" id="A0A1I1F9W4"/>
<accession>A0A1I1F9W4</accession>
<reference evidence="2 3" key="1">
    <citation type="submission" date="2016-10" db="EMBL/GenBank/DDBJ databases">
        <authorList>
            <person name="de Groot N.N."/>
        </authorList>
    </citation>
    <scope>NUCLEOTIDE SEQUENCE [LARGE SCALE GENOMIC DNA]</scope>
    <source>
        <strain evidence="2 3">DSM 26130</strain>
    </source>
</reference>
<dbReference type="RefSeq" id="WP_093822561.1">
    <property type="nucleotide sequence ID" value="NZ_FOLQ01000001.1"/>
</dbReference>
<dbReference type="Proteomes" id="UP000198598">
    <property type="component" value="Unassembled WGS sequence"/>
</dbReference>
<keyword evidence="3" id="KW-1185">Reference proteome</keyword>
<dbReference type="STRING" id="662367.SAMN05216167_101154"/>
<dbReference type="Pfam" id="PF13618">
    <property type="entry name" value="Gluconate_2-dh3"/>
    <property type="match status" value="1"/>
</dbReference>
<organism evidence="2 3">
    <name type="scientific">Spirosoma endophyticum</name>
    <dbReference type="NCBI Taxonomy" id="662367"/>
    <lineage>
        <taxon>Bacteria</taxon>
        <taxon>Pseudomonadati</taxon>
        <taxon>Bacteroidota</taxon>
        <taxon>Cytophagia</taxon>
        <taxon>Cytophagales</taxon>
        <taxon>Cytophagaceae</taxon>
        <taxon>Spirosoma</taxon>
    </lineage>
</organism>
<dbReference type="EMBL" id="FOLQ01000001">
    <property type="protein sequence ID" value="SFB94498.1"/>
    <property type="molecule type" value="Genomic_DNA"/>
</dbReference>
<gene>
    <name evidence="2" type="ORF">SAMN05216167_101154</name>
</gene>
<dbReference type="OrthoDB" id="129242at2"/>
<protein>
    <submittedName>
        <fullName evidence="2">Gluconate 2-dehydrogenase subunit 3</fullName>
    </submittedName>
</protein>
<sequence length="218" mass="24395">MKRRDSLKAISLTGFGLAVNPVEAAVPAPPDVKPLKVPGGRQKFEAERDAKLNAEKFFTAHELQTVTILCDIIIPADEKSGSASQAGVPAFIEFMMKDQPRNQTPMRGGIRWLDNTCVKRYGKKFALCTKAQQIDMVEQIAYPSQAKPDMTQGASFFSFMRNMTASGFFTSQMGIKDIGYVGNTPNQWDGVPEDVLKQYGLAYEEREIKKDWPEDYKK</sequence>
<feature type="chain" id="PRO_5011732842" evidence="1">
    <location>
        <begin position="25"/>
        <end position="218"/>
    </location>
</feature>
<dbReference type="InterPro" id="IPR027056">
    <property type="entry name" value="Gluconate_2DH_su3"/>
</dbReference>
<evidence type="ECO:0000256" key="1">
    <source>
        <dbReference type="SAM" id="SignalP"/>
    </source>
</evidence>
<proteinExistence type="predicted"/>
<evidence type="ECO:0000313" key="2">
    <source>
        <dbReference type="EMBL" id="SFB94498.1"/>
    </source>
</evidence>
<name>A0A1I1F9W4_9BACT</name>